<dbReference type="PANTHER" id="PTHR11675:SF116">
    <property type="entry name" value="N-ACETYLGALACTOSAMINYLTRANSFERASE 8-RELATED"/>
    <property type="match status" value="1"/>
</dbReference>
<dbReference type="GO" id="GO:0005794">
    <property type="term" value="C:Golgi apparatus"/>
    <property type="evidence" value="ECO:0007669"/>
    <property type="project" value="TreeGrafter"/>
</dbReference>
<keyword evidence="1" id="KW-1015">Disulfide bond</keyword>
<dbReference type="GO" id="GO:0005112">
    <property type="term" value="F:Notch binding"/>
    <property type="evidence" value="ECO:0007669"/>
    <property type="project" value="TreeGrafter"/>
</dbReference>
<name>A0A914W2Y2_9BILA</name>
<evidence type="ECO:0000259" key="3">
    <source>
        <dbReference type="Pfam" id="PF00535"/>
    </source>
</evidence>
<dbReference type="WBParaSite" id="PSAMB.scaffold310size57530.g4799.t1">
    <property type="protein sequence ID" value="PSAMB.scaffold310size57530.g4799.t1"/>
    <property type="gene ID" value="PSAMB.scaffold310size57530.g4799"/>
</dbReference>
<accession>A0A914W2Y2</accession>
<dbReference type="InterPro" id="IPR029044">
    <property type="entry name" value="Nucleotide-diphossugar_trans"/>
</dbReference>
<dbReference type="Pfam" id="PF00535">
    <property type="entry name" value="Glycos_transf_2"/>
    <property type="match status" value="1"/>
</dbReference>
<dbReference type="AlphaFoldDB" id="A0A914W2Y2"/>
<evidence type="ECO:0000313" key="4">
    <source>
        <dbReference type="Proteomes" id="UP000887566"/>
    </source>
</evidence>
<proteinExistence type="predicted"/>
<dbReference type="SUPFAM" id="SSF53448">
    <property type="entry name" value="Nucleotide-diphospho-sugar transferases"/>
    <property type="match status" value="1"/>
</dbReference>
<organism evidence="4 5">
    <name type="scientific">Plectus sambesii</name>
    <dbReference type="NCBI Taxonomy" id="2011161"/>
    <lineage>
        <taxon>Eukaryota</taxon>
        <taxon>Metazoa</taxon>
        <taxon>Ecdysozoa</taxon>
        <taxon>Nematoda</taxon>
        <taxon>Chromadorea</taxon>
        <taxon>Plectida</taxon>
        <taxon>Plectina</taxon>
        <taxon>Plectoidea</taxon>
        <taxon>Plectidae</taxon>
        <taxon>Plectus</taxon>
    </lineage>
</organism>
<reference evidence="5" key="1">
    <citation type="submission" date="2022-11" db="UniProtKB">
        <authorList>
            <consortium name="WormBaseParasite"/>
        </authorList>
    </citation>
    <scope>IDENTIFICATION</scope>
</reference>
<dbReference type="GO" id="GO:0004653">
    <property type="term" value="F:polypeptide N-acetylgalactosaminyltransferase activity"/>
    <property type="evidence" value="ECO:0007669"/>
    <property type="project" value="TreeGrafter"/>
</dbReference>
<evidence type="ECO:0000256" key="2">
    <source>
        <dbReference type="SAM" id="MobiDB-lite"/>
    </source>
</evidence>
<sequence length="259" mass="30132">MLPTQMNNKATNNNNNNNCQDANSSIRTKSQVLVFLDSHCEVNVDWLQPLLRAISIDEKSVIVPVVDVINPYKFTYELAMVARSIFDWSLLFKWGYFDWSYFDVPENNVKPFKSPIMPGGLLAIKKSYFHEIGEYDTGMDIWGAENVEMSVRIWMCGGSVLVAPCSRVGHVFRRRRPYRNVSGKDTNLHNSARTVKVWFDEYAEHYYTVRPQARTIDAGDISERVALRERLNCQSFDWYIDNVYPDLRNQIPEKKKEEL</sequence>
<dbReference type="Proteomes" id="UP000887566">
    <property type="component" value="Unplaced"/>
</dbReference>
<dbReference type="InterPro" id="IPR001173">
    <property type="entry name" value="Glyco_trans_2-like"/>
</dbReference>
<dbReference type="GO" id="GO:0008593">
    <property type="term" value="P:regulation of Notch signaling pathway"/>
    <property type="evidence" value="ECO:0007669"/>
    <property type="project" value="TreeGrafter"/>
</dbReference>
<keyword evidence="4" id="KW-1185">Reference proteome</keyword>
<dbReference type="Gene3D" id="3.90.550.10">
    <property type="entry name" value="Spore Coat Polysaccharide Biosynthesis Protein SpsA, Chain A"/>
    <property type="match status" value="1"/>
</dbReference>
<evidence type="ECO:0000256" key="1">
    <source>
        <dbReference type="ARBA" id="ARBA00023157"/>
    </source>
</evidence>
<feature type="region of interest" description="Disordered" evidence="2">
    <location>
        <begin position="1"/>
        <end position="22"/>
    </location>
</feature>
<evidence type="ECO:0000313" key="5">
    <source>
        <dbReference type="WBParaSite" id="PSAMB.scaffold310size57530.g4799.t1"/>
    </source>
</evidence>
<feature type="domain" description="Glycosyltransferase 2-like" evidence="3">
    <location>
        <begin position="28"/>
        <end position="132"/>
    </location>
</feature>
<dbReference type="GO" id="GO:0006493">
    <property type="term" value="P:protein O-linked glycosylation"/>
    <property type="evidence" value="ECO:0007669"/>
    <property type="project" value="TreeGrafter"/>
</dbReference>
<feature type="compositionally biased region" description="Low complexity" evidence="2">
    <location>
        <begin position="7"/>
        <end position="18"/>
    </location>
</feature>
<protein>
    <submittedName>
        <fullName evidence="5">Glycosyltransferase 2-like domain-containing protein</fullName>
    </submittedName>
</protein>
<dbReference type="PANTHER" id="PTHR11675">
    <property type="entry name" value="N-ACETYLGALACTOSAMINYLTRANSFERASE"/>
    <property type="match status" value="1"/>
</dbReference>